<dbReference type="KEGG" id="brq:CIT40_00680"/>
<name>A0A2U8Q2U2_9BRAD</name>
<proteinExistence type="predicted"/>
<dbReference type="Proteomes" id="UP000215884">
    <property type="component" value="Chromosome"/>
</dbReference>
<reference evidence="1 2" key="2">
    <citation type="journal article" date="2019" name="Int. J. Syst. Evol. Microbiol.">
        <title>Description and complete genome sequence of Bradyrhizobium amphicarpaeae sp. nov., harbouring photosystem and nitrogen-fixation genes.</title>
        <authorList>
            <person name="Bromfield E.S.P."/>
            <person name="Cloutier S."/>
            <person name="Nguyen H.D.T."/>
        </authorList>
    </citation>
    <scope>NUCLEOTIDE SEQUENCE [LARGE SCALE GENOMIC DNA]</scope>
    <source>
        <strain evidence="1 2">39S1MB</strain>
    </source>
</reference>
<dbReference type="RefSeq" id="WP_094897192.1">
    <property type="nucleotide sequence ID" value="NZ_CP029426.2"/>
</dbReference>
<keyword evidence="2" id="KW-1185">Reference proteome</keyword>
<dbReference type="AlphaFoldDB" id="A0A2U8Q2U2"/>
<evidence type="ECO:0000313" key="1">
    <source>
        <dbReference type="EMBL" id="AWM04430.1"/>
    </source>
</evidence>
<protein>
    <submittedName>
        <fullName evidence="1">Uncharacterized protein</fullName>
    </submittedName>
</protein>
<gene>
    <name evidence="1" type="ORF">CIT40_00680</name>
</gene>
<sequence length="116" mass="12888">MNSQEFVKAIKRYVRDAAIEDTIADLKNPPGRSVPLRERACSDWYNGLRPEDADNVNRVIATSVHQALFGLLAVLDGVRTIDDEGGRFELTYVGAKRILLNDQQAIGLHDLLNAPN</sequence>
<reference evidence="1 2" key="1">
    <citation type="journal article" date="2017" name="Syst. Appl. Microbiol.">
        <title>Soybeans inoculated with root zone soils of Canadian native legumes harbour diverse and novel Bradyrhizobium spp. that possess agricultural potential.</title>
        <authorList>
            <person name="Bromfield E.S.P."/>
            <person name="Cloutier S."/>
            <person name="Tambong J.T."/>
            <person name="Tran Thi T.V."/>
        </authorList>
    </citation>
    <scope>NUCLEOTIDE SEQUENCE [LARGE SCALE GENOMIC DNA]</scope>
    <source>
        <strain evidence="1 2">39S1MB</strain>
    </source>
</reference>
<evidence type="ECO:0000313" key="2">
    <source>
        <dbReference type="Proteomes" id="UP000215884"/>
    </source>
</evidence>
<organism evidence="1 2">
    <name type="scientific">Bradyrhizobium amphicarpaeae</name>
    <dbReference type="NCBI Taxonomy" id="1404768"/>
    <lineage>
        <taxon>Bacteria</taxon>
        <taxon>Pseudomonadati</taxon>
        <taxon>Pseudomonadota</taxon>
        <taxon>Alphaproteobacteria</taxon>
        <taxon>Hyphomicrobiales</taxon>
        <taxon>Nitrobacteraceae</taxon>
        <taxon>Bradyrhizobium</taxon>
    </lineage>
</organism>
<dbReference type="EMBL" id="CP029426">
    <property type="protein sequence ID" value="AWM04430.1"/>
    <property type="molecule type" value="Genomic_DNA"/>
</dbReference>
<accession>A0A2U8Q2U2</accession>
<dbReference type="OrthoDB" id="2942778at2"/>